<keyword evidence="2" id="KW-0812">Transmembrane</keyword>
<evidence type="ECO:0000259" key="4">
    <source>
        <dbReference type="PROSITE" id="PS50835"/>
    </source>
</evidence>
<organism evidence="5 6">
    <name type="scientific">Salmo trutta</name>
    <name type="common">Brown trout</name>
    <dbReference type="NCBI Taxonomy" id="8032"/>
    <lineage>
        <taxon>Eukaryota</taxon>
        <taxon>Metazoa</taxon>
        <taxon>Chordata</taxon>
        <taxon>Craniata</taxon>
        <taxon>Vertebrata</taxon>
        <taxon>Euteleostomi</taxon>
        <taxon>Actinopterygii</taxon>
        <taxon>Neopterygii</taxon>
        <taxon>Teleostei</taxon>
        <taxon>Protacanthopterygii</taxon>
        <taxon>Salmoniformes</taxon>
        <taxon>Salmonidae</taxon>
        <taxon>Salmoninae</taxon>
        <taxon>Salmo</taxon>
    </lineage>
</organism>
<evidence type="ECO:0000256" key="1">
    <source>
        <dbReference type="SAM" id="MobiDB-lite"/>
    </source>
</evidence>
<evidence type="ECO:0000313" key="5">
    <source>
        <dbReference type="Ensembl" id="ENSSTUP00000040393.1"/>
    </source>
</evidence>
<accession>A0A673Z0V4</accession>
<dbReference type="Ensembl" id="ENSSTUT00000042217.1">
    <property type="protein sequence ID" value="ENSSTUP00000040393.1"/>
    <property type="gene ID" value="ENSSTUG00000017168.1"/>
</dbReference>
<dbReference type="SMART" id="SM00409">
    <property type="entry name" value="IG"/>
    <property type="match status" value="1"/>
</dbReference>
<keyword evidence="6" id="KW-1185">Reference proteome</keyword>
<dbReference type="InParanoid" id="A0A673Z0V4"/>
<keyword evidence="2" id="KW-1133">Transmembrane helix</keyword>
<evidence type="ECO:0000256" key="3">
    <source>
        <dbReference type="SAM" id="SignalP"/>
    </source>
</evidence>
<dbReference type="InterPro" id="IPR013783">
    <property type="entry name" value="Ig-like_fold"/>
</dbReference>
<dbReference type="PROSITE" id="PS50835">
    <property type="entry name" value="IG_LIKE"/>
    <property type="match status" value="1"/>
</dbReference>
<dbReference type="FunCoup" id="A0A673Z0V4">
    <property type="interactions" value="158"/>
</dbReference>
<proteinExistence type="predicted"/>
<feature type="transmembrane region" description="Helical" evidence="2">
    <location>
        <begin position="144"/>
        <end position="164"/>
    </location>
</feature>
<feature type="chain" id="PRO_5025639344" description="Ig-like domain-containing protein" evidence="3">
    <location>
        <begin position="24"/>
        <end position="243"/>
    </location>
</feature>
<reference evidence="5" key="2">
    <citation type="submission" date="2025-09" db="UniProtKB">
        <authorList>
            <consortium name="Ensembl"/>
        </authorList>
    </citation>
    <scope>IDENTIFICATION</scope>
</reference>
<dbReference type="OMA" id="LCAEECQ"/>
<sequence length="243" mass="26891">KKDMSNCLFLSLTCLCILPGYDAEECVTSVLAKRSSVNVPKGGTLSLSCVVQHCGDDGWTGGWGLSTEGQFLLFSPTPRHHLSNVTLTTNRTRLLMDILNVNQSDYGMYQCQITWVEGYTSVGHMTHVNITKGRYGPSIGYSRVVVYVSICLVITLVLVLGLACHVRSKVPSQPPPIPLPNPPPRSRSAREDKPRKTSLSLSIQFHNILLQYVDMHISTTALYMNLISICTVDRVYCLFKGQV</sequence>
<reference evidence="5" key="1">
    <citation type="submission" date="2025-08" db="UniProtKB">
        <authorList>
            <consortium name="Ensembl"/>
        </authorList>
    </citation>
    <scope>IDENTIFICATION</scope>
</reference>
<keyword evidence="2" id="KW-0472">Membrane</keyword>
<dbReference type="SUPFAM" id="SSF48726">
    <property type="entry name" value="Immunoglobulin"/>
    <property type="match status" value="1"/>
</dbReference>
<dbReference type="GeneTree" id="ENSGT01000000215902"/>
<dbReference type="InterPro" id="IPR007110">
    <property type="entry name" value="Ig-like_dom"/>
</dbReference>
<keyword evidence="3" id="KW-0732">Signal</keyword>
<protein>
    <recommendedName>
        <fullName evidence="4">Ig-like domain-containing protein</fullName>
    </recommendedName>
</protein>
<feature type="domain" description="Ig-like" evidence="4">
    <location>
        <begin position="19"/>
        <end position="131"/>
    </location>
</feature>
<dbReference type="Gene3D" id="2.60.40.10">
    <property type="entry name" value="Immunoglobulins"/>
    <property type="match status" value="1"/>
</dbReference>
<dbReference type="InterPro" id="IPR003599">
    <property type="entry name" value="Ig_sub"/>
</dbReference>
<dbReference type="AlphaFoldDB" id="A0A673Z0V4"/>
<feature type="signal peptide" evidence="3">
    <location>
        <begin position="1"/>
        <end position="23"/>
    </location>
</feature>
<evidence type="ECO:0000256" key="2">
    <source>
        <dbReference type="SAM" id="Phobius"/>
    </source>
</evidence>
<evidence type="ECO:0000313" key="6">
    <source>
        <dbReference type="Proteomes" id="UP000472277"/>
    </source>
</evidence>
<feature type="compositionally biased region" description="Pro residues" evidence="1">
    <location>
        <begin position="172"/>
        <end position="185"/>
    </location>
</feature>
<feature type="region of interest" description="Disordered" evidence="1">
    <location>
        <begin position="171"/>
        <end position="197"/>
    </location>
</feature>
<name>A0A673Z0V4_SALTR</name>
<dbReference type="InterPro" id="IPR036179">
    <property type="entry name" value="Ig-like_dom_sf"/>
</dbReference>
<dbReference type="Proteomes" id="UP000472277">
    <property type="component" value="Chromosome 26"/>
</dbReference>